<dbReference type="Gene3D" id="3.40.50.1820">
    <property type="entry name" value="alpha/beta hydrolase"/>
    <property type="match status" value="1"/>
</dbReference>
<protein>
    <recommendedName>
        <fullName evidence="3">Carboxylesterase type B domain-containing protein</fullName>
    </recommendedName>
</protein>
<evidence type="ECO:0000256" key="2">
    <source>
        <dbReference type="SAM" id="SignalP"/>
    </source>
</evidence>
<dbReference type="Pfam" id="PF00135">
    <property type="entry name" value="COesterase"/>
    <property type="match status" value="1"/>
</dbReference>
<dbReference type="EMBL" id="OU900094">
    <property type="protein sequence ID" value="CAG9854754.1"/>
    <property type="molecule type" value="Genomic_DNA"/>
</dbReference>
<dbReference type="InterPro" id="IPR002018">
    <property type="entry name" value="CarbesteraseB"/>
</dbReference>
<evidence type="ECO:0000259" key="3">
    <source>
        <dbReference type="Pfam" id="PF00135"/>
    </source>
</evidence>
<dbReference type="Proteomes" id="UP001153712">
    <property type="component" value="Chromosome 1"/>
</dbReference>
<feature type="signal peptide" evidence="2">
    <location>
        <begin position="1"/>
        <end position="21"/>
    </location>
</feature>
<reference evidence="4" key="1">
    <citation type="submission" date="2022-01" db="EMBL/GenBank/DDBJ databases">
        <authorList>
            <person name="King R."/>
        </authorList>
    </citation>
    <scope>NUCLEOTIDE SEQUENCE</scope>
</reference>
<proteinExistence type="predicted"/>
<keyword evidence="5" id="KW-1185">Reference proteome</keyword>
<feature type="domain" description="Carboxylesterase type B" evidence="3">
    <location>
        <begin position="29"/>
        <end position="554"/>
    </location>
</feature>
<sequence>MVKLTLVVFLLSVQFLLDASAKKPKPVRTPIVRTRLGRINGTISTTRLGRSIFSFRGIRFAEAPINELRFAPPVPVKKWRGVYDATKDGPLCPQETKPTKNPVTISEDCLILNVYTPKLHNNKKSPKLPVIVFIHDGGYLRGGSASYMYGPEYLLDHDVVLVTLNYRLGTLGFFNTGEKEAPGNNGLRDQILALKWIKDNIESFGGDSDSVTITGSSVGGWSVAYLMVSPLAQGLFHKAVVTSGTPTGVLTLVPNQMDVAKQQAQFVGCPDDTTAKMISCLRGKPYQEIIDSYKEFKGLTGQKSSFIWWPSIESDFGQERVVPAHPIEILKSGVFNKVPLMTGQSKDEYGYQAYNVVYNETMRNLLNEDFEKYAPDVFTYEKDTELSRNISRAIKSFYLKDKDIDESQLDNVIAIFADVTVGFAVNRFTKLVATASDKPVYYFEFTYQGAFSNFYTPTSNFTKPFGIVHHDDLIYLFRQNKFPISEENHPKDVELIEKFTSIYANFAKTGNPIPTKSEKMDNVEWVPFTVQNNKYLEIGNELVMKENLFKERFSVLEKAVPLIPTQH</sequence>
<feature type="chain" id="PRO_5040125366" description="Carboxylesterase type B domain-containing protein" evidence="2">
    <location>
        <begin position="22"/>
        <end position="567"/>
    </location>
</feature>
<dbReference type="FunFam" id="3.40.50.1820:FF:000155">
    <property type="entry name" value="Carboxylic ester hydrolase"/>
    <property type="match status" value="1"/>
</dbReference>
<keyword evidence="2" id="KW-0732">Signal</keyword>
<dbReference type="InterPro" id="IPR029058">
    <property type="entry name" value="AB_hydrolase_fold"/>
</dbReference>
<dbReference type="InterPro" id="IPR050309">
    <property type="entry name" value="Type-B_Carboxylest/Lipase"/>
</dbReference>
<name>A0A9N9TG61_PHYSR</name>
<keyword evidence="1" id="KW-0325">Glycoprotein</keyword>
<dbReference type="AlphaFoldDB" id="A0A9N9TG61"/>
<dbReference type="SUPFAM" id="SSF53474">
    <property type="entry name" value="alpha/beta-Hydrolases"/>
    <property type="match status" value="1"/>
</dbReference>
<gene>
    <name evidence="4" type="ORF">PHYEVI_LOCUS1214</name>
</gene>
<organism evidence="4 5">
    <name type="scientific">Phyllotreta striolata</name>
    <name type="common">Striped flea beetle</name>
    <name type="synonym">Crioceris striolata</name>
    <dbReference type="NCBI Taxonomy" id="444603"/>
    <lineage>
        <taxon>Eukaryota</taxon>
        <taxon>Metazoa</taxon>
        <taxon>Ecdysozoa</taxon>
        <taxon>Arthropoda</taxon>
        <taxon>Hexapoda</taxon>
        <taxon>Insecta</taxon>
        <taxon>Pterygota</taxon>
        <taxon>Neoptera</taxon>
        <taxon>Endopterygota</taxon>
        <taxon>Coleoptera</taxon>
        <taxon>Polyphaga</taxon>
        <taxon>Cucujiformia</taxon>
        <taxon>Chrysomeloidea</taxon>
        <taxon>Chrysomelidae</taxon>
        <taxon>Galerucinae</taxon>
        <taxon>Alticini</taxon>
        <taxon>Phyllotreta</taxon>
    </lineage>
</organism>
<evidence type="ECO:0000256" key="1">
    <source>
        <dbReference type="ARBA" id="ARBA00023180"/>
    </source>
</evidence>
<dbReference type="PANTHER" id="PTHR11559">
    <property type="entry name" value="CARBOXYLESTERASE"/>
    <property type="match status" value="1"/>
</dbReference>
<evidence type="ECO:0000313" key="4">
    <source>
        <dbReference type="EMBL" id="CAG9854754.1"/>
    </source>
</evidence>
<accession>A0A9N9TG61</accession>
<evidence type="ECO:0000313" key="5">
    <source>
        <dbReference type="Proteomes" id="UP001153712"/>
    </source>
</evidence>
<dbReference type="OrthoDB" id="19653at2759"/>